<organism evidence="1 2">
    <name type="scientific">Portunus trituberculatus</name>
    <name type="common">Swimming crab</name>
    <name type="synonym">Neptunus trituberculatus</name>
    <dbReference type="NCBI Taxonomy" id="210409"/>
    <lineage>
        <taxon>Eukaryota</taxon>
        <taxon>Metazoa</taxon>
        <taxon>Ecdysozoa</taxon>
        <taxon>Arthropoda</taxon>
        <taxon>Crustacea</taxon>
        <taxon>Multicrustacea</taxon>
        <taxon>Malacostraca</taxon>
        <taxon>Eumalacostraca</taxon>
        <taxon>Eucarida</taxon>
        <taxon>Decapoda</taxon>
        <taxon>Pleocyemata</taxon>
        <taxon>Brachyura</taxon>
        <taxon>Eubrachyura</taxon>
        <taxon>Portunoidea</taxon>
        <taxon>Portunidae</taxon>
        <taxon>Portuninae</taxon>
        <taxon>Portunus</taxon>
    </lineage>
</organism>
<evidence type="ECO:0000313" key="1">
    <source>
        <dbReference type="EMBL" id="MPC39682.1"/>
    </source>
</evidence>
<comment type="caution">
    <text evidence="1">The sequence shown here is derived from an EMBL/GenBank/DDBJ whole genome shotgun (WGS) entry which is preliminary data.</text>
</comment>
<proteinExistence type="predicted"/>
<dbReference type="EMBL" id="VSRR010004439">
    <property type="protein sequence ID" value="MPC39682.1"/>
    <property type="molecule type" value="Genomic_DNA"/>
</dbReference>
<reference evidence="1 2" key="1">
    <citation type="submission" date="2019-05" db="EMBL/GenBank/DDBJ databases">
        <title>Another draft genome of Portunus trituberculatus and its Hox gene families provides insights of decapod evolution.</title>
        <authorList>
            <person name="Jeong J.-H."/>
            <person name="Song I."/>
            <person name="Kim S."/>
            <person name="Choi T."/>
            <person name="Kim D."/>
            <person name="Ryu S."/>
            <person name="Kim W."/>
        </authorList>
    </citation>
    <scope>NUCLEOTIDE SEQUENCE [LARGE SCALE GENOMIC DNA]</scope>
    <source>
        <tissue evidence="1">Muscle</tissue>
    </source>
</reference>
<keyword evidence="2" id="KW-1185">Reference proteome</keyword>
<protein>
    <submittedName>
        <fullName evidence="1">Uncharacterized protein</fullName>
    </submittedName>
</protein>
<accession>A0A5B7EZL0</accession>
<sequence>MCLSLTCYSRYFSLSASCRRLIHAT</sequence>
<name>A0A5B7EZL0_PORTR</name>
<dbReference type="Proteomes" id="UP000324222">
    <property type="component" value="Unassembled WGS sequence"/>
</dbReference>
<gene>
    <name evidence="1" type="ORF">E2C01_033227</name>
</gene>
<dbReference type="AlphaFoldDB" id="A0A5B7EZL0"/>
<evidence type="ECO:0000313" key="2">
    <source>
        <dbReference type="Proteomes" id="UP000324222"/>
    </source>
</evidence>